<reference evidence="1 2" key="1">
    <citation type="journal article" date="2016" name="J. Gen. Virol.">
        <title>Genetic diversity of species Fowl aviadenovirus D and Fowl aviadenovirus E.</title>
        <authorList>
            <person name="Marek A."/>
            <person name="Kajan G.L."/>
            <person name="Kosiol C."/>
            <person name="Benko M."/>
            <person name="Schachner A."/>
            <person name="Hess M."/>
        </authorList>
    </citation>
    <scope>NUCLEOTIDE SEQUENCE [LARGE SCALE GENOMIC DNA]</scope>
    <source>
        <strain evidence="1">685</strain>
    </source>
</reference>
<name>A0A191ULE0_9ADEN</name>
<protein>
    <submittedName>
        <fullName evidence="1">ORF1B</fullName>
    </submittedName>
</protein>
<organism evidence="1 2">
    <name type="scientific">Fowl aviadenovirus 2</name>
    <dbReference type="NCBI Taxonomy" id="172859"/>
    <lineage>
        <taxon>Viruses</taxon>
        <taxon>Varidnaviria</taxon>
        <taxon>Bamfordvirae</taxon>
        <taxon>Preplasmiviricota</taxon>
        <taxon>Polisuviricotina</taxon>
        <taxon>Pharingeaviricetes</taxon>
        <taxon>Rowavirales</taxon>
        <taxon>Adenoviridae</taxon>
        <taxon>Aviadenovirus</taxon>
        <taxon>Aviadenovirus gallinae</taxon>
        <taxon>Fowl aviadenovirus D</taxon>
    </lineage>
</organism>
<evidence type="ECO:0000313" key="1">
    <source>
        <dbReference type="EMBL" id="ANJ02328.1"/>
    </source>
</evidence>
<proteinExistence type="predicted"/>
<sequence length="76" mass="8529">MIVSVWTLVVELVNAWDRLCGRRAYRYYADRELLWQVHESLRSALEKTVGVGRGLARIGDGENGYFGGGGEAVRDN</sequence>
<dbReference type="EMBL" id="KT862805">
    <property type="protein sequence ID" value="ANJ02328.1"/>
    <property type="molecule type" value="Genomic_DNA"/>
</dbReference>
<dbReference type="Proteomes" id="UP000135389">
    <property type="component" value="Segment"/>
</dbReference>
<evidence type="ECO:0000313" key="2">
    <source>
        <dbReference type="Proteomes" id="UP000135389"/>
    </source>
</evidence>
<accession>A0A191ULE0</accession>